<feature type="domain" description="CN hydrolase" evidence="2">
    <location>
        <begin position="25"/>
        <end position="257"/>
    </location>
</feature>
<proteinExistence type="predicted"/>
<name>A0A1Y6CRN1_9PROT</name>
<dbReference type="GO" id="GO:0016811">
    <property type="term" value="F:hydrolase activity, acting on carbon-nitrogen (but not peptide) bonds, in linear amides"/>
    <property type="evidence" value="ECO:0007669"/>
    <property type="project" value="TreeGrafter"/>
</dbReference>
<dbReference type="InterPro" id="IPR003010">
    <property type="entry name" value="C-N_Hydrolase"/>
</dbReference>
<evidence type="ECO:0000256" key="1">
    <source>
        <dbReference type="ARBA" id="ARBA00022801"/>
    </source>
</evidence>
<sequence length="292" mass="30711">MTDRPGLPAPIASVPDLPAAAGPPLRAGVFQCAAGGLDPAARLARLDEVLAERTLDLLLCPELFLSGYDVGDALIERAEPLGGPFMAAVAALARRHGTAVAYGYPERDGGRLYNSAACLDAEGRLLANHRKLAIPPGFETRYFVPGDRPTLFRLGGLTCALLVCYDAEFPETVRWAAQAGAEAALVPTALVERWRNVAFQVMPTRAFESGLWLLYANHAGTEGDSRYLGASCILAPDGSEAARAGAEETVIEAALHAGPVVAARDRIPYAEDARGLQRVLAAGGPDLQEGVA</sequence>
<dbReference type="InterPro" id="IPR044083">
    <property type="entry name" value="RamA-like"/>
</dbReference>
<organism evidence="3 4">
    <name type="scientific">Tistlia consotensis USBA 355</name>
    <dbReference type="NCBI Taxonomy" id="560819"/>
    <lineage>
        <taxon>Bacteria</taxon>
        <taxon>Pseudomonadati</taxon>
        <taxon>Pseudomonadota</taxon>
        <taxon>Alphaproteobacteria</taxon>
        <taxon>Rhodospirillales</taxon>
        <taxon>Rhodovibrionaceae</taxon>
        <taxon>Tistlia</taxon>
    </lineage>
</organism>
<dbReference type="Proteomes" id="UP000192917">
    <property type="component" value="Unassembled WGS sequence"/>
</dbReference>
<dbReference type="PANTHER" id="PTHR43674:SF2">
    <property type="entry name" value="BETA-UREIDOPROPIONASE"/>
    <property type="match status" value="1"/>
</dbReference>
<evidence type="ECO:0000259" key="2">
    <source>
        <dbReference type="PROSITE" id="PS50263"/>
    </source>
</evidence>
<gene>
    <name evidence="3" type="ORF">SAMN05428998_1564</name>
</gene>
<keyword evidence="1 3" id="KW-0378">Hydrolase</keyword>
<dbReference type="STRING" id="560819.SAMN05428998_1564"/>
<dbReference type="RefSeq" id="WP_085127374.1">
    <property type="nucleotide sequence ID" value="NZ_FWZX01000056.1"/>
</dbReference>
<dbReference type="Gene3D" id="3.60.110.10">
    <property type="entry name" value="Carbon-nitrogen hydrolase"/>
    <property type="match status" value="1"/>
</dbReference>
<dbReference type="Pfam" id="PF00795">
    <property type="entry name" value="CN_hydrolase"/>
    <property type="match status" value="1"/>
</dbReference>
<evidence type="ECO:0000313" key="4">
    <source>
        <dbReference type="Proteomes" id="UP000192917"/>
    </source>
</evidence>
<dbReference type="InterPro" id="IPR050345">
    <property type="entry name" value="Aliph_Amidase/BUP"/>
</dbReference>
<keyword evidence="4" id="KW-1185">Reference proteome</keyword>
<dbReference type="PROSITE" id="PS50263">
    <property type="entry name" value="CN_HYDROLASE"/>
    <property type="match status" value="1"/>
</dbReference>
<dbReference type="EMBL" id="FWZX01000056">
    <property type="protein sequence ID" value="SMF84473.1"/>
    <property type="molecule type" value="Genomic_DNA"/>
</dbReference>
<dbReference type="InterPro" id="IPR036526">
    <property type="entry name" value="C-N_Hydrolase_sf"/>
</dbReference>
<dbReference type="AlphaFoldDB" id="A0A1Y6CRN1"/>
<accession>A0A1Y6CRN1</accession>
<protein>
    <submittedName>
        <fullName evidence="3">Predicted amidohydrolase</fullName>
    </submittedName>
</protein>
<dbReference type="SUPFAM" id="SSF56317">
    <property type="entry name" value="Carbon-nitrogen hydrolase"/>
    <property type="match status" value="1"/>
</dbReference>
<dbReference type="PANTHER" id="PTHR43674">
    <property type="entry name" value="NITRILASE C965.09-RELATED"/>
    <property type="match status" value="1"/>
</dbReference>
<evidence type="ECO:0000313" key="3">
    <source>
        <dbReference type="EMBL" id="SMF84473.1"/>
    </source>
</evidence>
<reference evidence="3 4" key="1">
    <citation type="submission" date="2017-04" db="EMBL/GenBank/DDBJ databases">
        <authorList>
            <person name="Afonso C.L."/>
            <person name="Miller P.J."/>
            <person name="Scott M.A."/>
            <person name="Spackman E."/>
            <person name="Goraichik I."/>
            <person name="Dimitrov K.M."/>
            <person name="Suarez D.L."/>
            <person name="Swayne D.E."/>
        </authorList>
    </citation>
    <scope>NUCLEOTIDE SEQUENCE [LARGE SCALE GENOMIC DNA]</scope>
    <source>
        <strain evidence="3 4">USBA 355</strain>
    </source>
</reference>
<dbReference type="CDD" id="cd07576">
    <property type="entry name" value="R-amidase_like"/>
    <property type="match status" value="1"/>
</dbReference>